<dbReference type="InterPro" id="IPR051345">
    <property type="entry name" value="Importin_beta-like_NTR"/>
</dbReference>
<dbReference type="GO" id="GO:0006606">
    <property type="term" value="P:protein import into nucleus"/>
    <property type="evidence" value="ECO:0007669"/>
    <property type="project" value="TreeGrafter"/>
</dbReference>
<comment type="similarity">
    <text evidence="2">Belongs to the importin beta family.</text>
</comment>
<evidence type="ECO:0000256" key="6">
    <source>
        <dbReference type="ARBA" id="ARBA00023242"/>
    </source>
</evidence>
<dbReference type="STRING" id="1314777.A0A164MXU9"/>
<dbReference type="InterPro" id="IPR040709">
    <property type="entry name" value="Importin_rep_1"/>
</dbReference>
<proteinExistence type="inferred from homology"/>
<dbReference type="PANTHER" id="PTHR12363:SF33">
    <property type="entry name" value="IMPORTIN-13"/>
    <property type="match status" value="1"/>
</dbReference>
<dbReference type="Proteomes" id="UP000076722">
    <property type="component" value="Unassembled WGS sequence"/>
</dbReference>
<keyword evidence="4" id="KW-0813">Transport</keyword>
<dbReference type="GO" id="GO:0005634">
    <property type="term" value="C:nucleus"/>
    <property type="evidence" value="ECO:0007669"/>
    <property type="project" value="UniProtKB-SubCell"/>
</dbReference>
<evidence type="ECO:0000256" key="4">
    <source>
        <dbReference type="ARBA" id="ARBA00022448"/>
    </source>
</evidence>
<dbReference type="AlphaFoldDB" id="A0A164MXU9"/>
<evidence type="ECO:0000256" key="5">
    <source>
        <dbReference type="ARBA" id="ARBA00022737"/>
    </source>
</evidence>
<dbReference type="EMBL" id="KV419455">
    <property type="protein sequence ID" value="KZS87157.1"/>
    <property type="molecule type" value="Genomic_DNA"/>
</dbReference>
<keyword evidence="9" id="KW-1185">Reference proteome</keyword>
<evidence type="ECO:0000256" key="3">
    <source>
        <dbReference type="ARBA" id="ARBA00016020"/>
    </source>
</evidence>
<keyword evidence="5" id="KW-0677">Repeat</keyword>
<dbReference type="SUPFAM" id="SSF48371">
    <property type="entry name" value="ARM repeat"/>
    <property type="match status" value="1"/>
</dbReference>
<keyword evidence="6" id="KW-0539">Nucleus</keyword>
<dbReference type="GO" id="GO:0005737">
    <property type="term" value="C:cytoplasm"/>
    <property type="evidence" value="ECO:0007669"/>
    <property type="project" value="TreeGrafter"/>
</dbReference>
<dbReference type="OrthoDB" id="2016913at2759"/>
<dbReference type="Pfam" id="PF18806">
    <property type="entry name" value="Importin_rep_3"/>
    <property type="match status" value="1"/>
</dbReference>
<dbReference type="Gene3D" id="1.25.10.10">
    <property type="entry name" value="Leucine-rich Repeat Variant"/>
    <property type="match status" value="1"/>
</dbReference>
<feature type="domain" description="Exportin-1/Importin-beta-like" evidence="7">
    <location>
        <begin position="115"/>
        <end position="246"/>
    </location>
</feature>
<evidence type="ECO:0000259" key="7">
    <source>
        <dbReference type="Pfam" id="PF08389"/>
    </source>
</evidence>
<dbReference type="Pfam" id="PF08389">
    <property type="entry name" value="Xpo1"/>
    <property type="match status" value="1"/>
</dbReference>
<dbReference type="InterPro" id="IPR013598">
    <property type="entry name" value="Exportin-1/Importin-b-like"/>
</dbReference>
<dbReference type="InterPro" id="IPR040520">
    <property type="entry name" value="Importin_rep_3"/>
</dbReference>
<name>A0A164MXU9_9AGAM</name>
<dbReference type="InterPro" id="IPR016024">
    <property type="entry name" value="ARM-type_fold"/>
</dbReference>
<reference evidence="8 9" key="1">
    <citation type="journal article" date="2016" name="Mol. Biol. Evol.">
        <title>Comparative Genomics of Early-Diverging Mushroom-Forming Fungi Provides Insights into the Origins of Lignocellulose Decay Capabilities.</title>
        <authorList>
            <person name="Nagy L.G."/>
            <person name="Riley R."/>
            <person name="Tritt A."/>
            <person name="Adam C."/>
            <person name="Daum C."/>
            <person name="Floudas D."/>
            <person name="Sun H."/>
            <person name="Yadav J.S."/>
            <person name="Pangilinan J."/>
            <person name="Larsson K.H."/>
            <person name="Matsuura K."/>
            <person name="Barry K."/>
            <person name="Labutti K."/>
            <person name="Kuo R."/>
            <person name="Ohm R.A."/>
            <person name="Bhattacharya S.S."/>
            <person name="Shirouzu T."/>
            <person name="Yoshinaga Y."/>
            <person name="Martin F.M."/>
            <person name="Grigoriev I.V."/>
            <person name="Hibbett D.S."/>
        </authorList>
    </citation>
    <scope>NUCLEOTIDE SEQUENCE [LARGE SCALE GENOMIC DNA]</scope>
    <source>
        <strain evidence="8 9">HHB9708</strain>
    </source>
</reference>
<organism evidence="8 9">
    <name type="scientific">Sistotremastrum niveocremeum HHB9708</name>
    <dbReference type="NCBI Taxonomy" id="1314777"/>
    <lineage>
        <taxon>Eukaryota</taxon>
        <taxon>Fungi</taxon>
        <taxon>Dikarya</taxon>
        <taxon>Basidiomycota</taxon>
        <taxon>Agaricomycotina</taxon>
        <taxon>Agaricomycetes</taxon>
        <taxon>Sistotremastrales</taxon>
        <taxon>Sistotremastraceae</taxon>
        <taxon>Sertulicium</taxon>
        <taxon>Sertulicium niveocremeum</taxon>
    </lineage>
</organism>
<sequence length="1059" mass="115058">MSSYPTTNILPVLAQSDIFQAASLIQQAYSPTPHSAQSIQSIQADLLNIQKRPEAWGLVEPFLEWDDGNVQFFGAHTVQVKIARDWDEFPEDRRGALKDLLLGLTSRAISARRNKIIIRKLFIALTTLALKLAPTNPSGWPDWIRDAVSSLERGGAEPSSILEFLSIVAEEITTADLLPGPKARMEQSLIDFTPTLARAVRNSLTLPSVPSHELISALQCLESWIGWGLPANDLTPLIPLLISLLDSGPGTDPHSGSILNSGSEGAFEGVFEAASRVLGEVLGRSTLSDGGGVRILTVPLLEWIHRRGMGIFNDGIECTIIAPTSHALLLLLTALADHSTSYISTHLLSPPVQTFLRLMLAYMGLEGYYGVDEEESEMCLGFWYLLQEGIWGADFVRGRFGDSEGNVDDEGGGDAKEQWKIATELYMHLIKILKRKVQWPPREELRGWMKDQRDKFNVYRRDVGDTLINAYYILRDDLLQYYVDCLIAELAARREGDPWEGVEATLHCISSVQESVPLTPNPHLERLFSSEVLGRLPGGDGREAVRKTAVGMIGAYATWFTLQPTPLLMTVLSYVVSALTSSSTPTPSSASSPNINAPARQPTSVEQDLLILSAANALRDLCDANRGVLARSGAIAGFGELYSQIGGIPDTEKAKVIESIASVVQALPVEEQIGPLEAIVSPVVGRIWEALRDTSQLPLDARALLICQLEALTGCARGLTQGSENTWILDEPSPQEAEELERARGDERMRRVREGLVGVVEGVLGVWGGDAGVGDSLSDLLKAITSLPSDTTLLTLPAPPLLILISSILSTPTPTPPSAIYISLLSRLILQLNPPDFGTLKGGGSEENLGVLVRVLPGVLEGVLGFLGGVGVMDDNPDVVRALLECLEMVALHFVKALFLIPRVALDAVMRFAGAAMGMQERYSLVAACLFLNSLINQVLGNSDLEAEAEILTEGYGKSIMRAVIYDIAGVAPRSALQNVVEVLTNLMSKRRERGRVWMQEILFEEDAIPGKANREAKEQFLKAVTASRSSKKTRDAAQQFSIIARGLENSSFGYATLA</sequence>
<dbReference type="InterPro" id="IPR011989">
    <property type="entry name" value="ARM-like"/>
</dbReference>
<evidence type="ECO:0000313" key="8">
    <source>
        <dbReference type="EMBL" id="KZS87157.1"/>
    </source>
</evidence>
<protein>
    <recommendedName>
        <fullName evidence="3">Importin-13</fullName>
    </recommendedName>
</protein>
<accession>A0A164MXU9</accession>
<gene>
    <name evidence="8" type="ORF">SISNIDRAFT_538189</name>
</gene>
<evidence type="ECO:0000256" key="1">
    <source>
        <dbReference type="ARBA" id="ARBA00004123"/>
    </source>
</evidence>
<comment type="subcellular location">
    <subcellularLocation>
        <location evidence="1">Nucleus</location>
    </subcellularLocation>
</comment>
<dbReference type="Pfam" id="PF18773">
    <property type="entry name" value="Importin_rep"/>
    <property type="match status" value="1"/>
</dbReference>
<dbReference type="PANTHER" id="PTHR12363">
    <property type="entry name" value="TRANSPORTIN 3 AND IMPORTIN 13"/>
    <property type="match status" value="1"/>
</dbReference>
<evidence type="ECO:0000313" key="9">
    <source>
        <dbReference type="Proteomes" id="UP000076722"/>
    </source>
</evidence>
<evidence type="ECO:0000256" key="2">
    <source>
        <dbReference type="ARBA" id="ARBA00007991"/>
    </source>
</evidence>